<evidence type="ECO:0000256" key="2">
    <source>
        <dbReference type="ARBA" id="ARBA00022490"/>
    </source>
</evidence>
<dbReference type="SUPFAM" id="SSF89447">
    <property type="entry name" value="AbrB/MazE/MraZ-like"/>
    <property type="match status" value="1"/>
</dbReference>
<dbReference type="InterPro" id="IPR020603">
    <property type="entry name" value="MraZ_dom"/>
</dbReference>
<comment type="subunit">
    <text evidence="7">Forms oligomers.</text>
</comment>
<dbReference type="InterPro" id="IPR003444">
    <property type="entry name" value="MraZ"/>
</dbReference>
<dbReference type="InterPro" id="IPR038619">
    <property type="entry name" value="MraZ_sf"/>
</dbReference>
<dbReference type="InterPro" id="IPR007159">
    <property type="entry name" value="SpoVT-AbrB_dom"/>
</dbReference>
<keyword evidence="4 7" id="KW-0805">Transcription regulation</keyword>
<dbReference type="Pfam" id="PF02381">
    <property type="entry name" value="MraZ"/>
    <property type="match status" value="2"/>
</dbReference>
<dbReference type="CDD" id="cd16321">
    <property type="entry name" value="MraZ_C"/>
    <property type="match status" value="1"/>
</dbReference>
<dbReference type="PANTHER" id="PTHR34701:SF1">
    <property type="entry name" value="TRANSCRIPTIONAL REGULATOR MRAZ"/>
    <property type="match status" value="1"/>
</dbReference>
<dbReference type="Gene3D" id="3.40.1550.20">
    <property type="entry name" value="Transcriptional regulator MraZ domain"/>
    <property type="match status" value="1"/>
</dbReference>
<dbReference type="HAMAP" id="MF_01008">
    <property type="entry name" value="MraZ"/>
    <property type="match status" value="1"/>
</dbReference>
<organism evidence="9 10">
    <name type="scientific">Treponema primitia (strain ATCC BAA-887 / DSM 12427 / ZAS-2)</name>
    <dbReference type="NCBI Taxonomy" id="545694"/>
    <lineage>
        <taxon>Bacteria</taxon>
        <taxon>Pseudomonadati</taxon>
        <taxon>Spirochaetota</taxon>
        <taxon>Spirochaetia</taxon>
        <taxon>Spirochaetales</taxon>
        <taxon>Treponemataceae</taxon>
        <taxon>Treponema</taxon>
    </lineage>
</organism>
<evidence type="ECO:0000259" key="8">
    <source>
        <dbReference type="PROSITE" id="PS51740"/>
    </source>
</evidence>
<dbReference type="PROSITE" id="PS51740">
    <property type="entry name" value="SPOVT_ABRB"/>
    <property type="match status" value="2"/>
</dbReference>
<dbReference type="GO" id="GO:0009295">
    <property type="term" value="C:nucleoid"/>
    <property type="evidence" value="ECO:0007669"/>
    <property type="project" value="UniProtKB-SubCell"/>
</dbReference>
<keyword evidence="5 7" id="KW-0238">DNA-binding</keyword>
<dbReference type="CDD" id="cd16320">
    <property type="entry name" value="MraZ_N"/>
    <property type="match status" value="1"/>
</dbReference>
<evidence type="ECO:0000256" key="1">
    <source>
        <dbReference type="ARBA" id="ARBA00013860"/>
    </source>
</evidence>
<dbReference type="AlphaFoldDB" id="F5YGK2"/>
<keyword evidence="3" id="KW-0677">Repeat</keyword>
<sequence length="154" mass="17736">MVIETGTFESTLDDKGRVSIPAQIREKYARGQLVITQGMQPSVYIMTPTAWELFSGKLMDSETLNEEEYNLIQYQYILPAQVGEIDKSGRVAIPPAIRKYAGLTRDCLVMNAENHLEIWDAEFFYAYLKENRARTQEAMRQMGALRLFKTDEKE</sequence>
<dbReference type="OrthoDB" id="9807753at2"/>
<dbReference type="HOGENOM" id="CLU_107907_0_2_12"/>
<dbReference type="Proteomes" id="UP000009223">
    <property type="component" value="Chromosome"/>
</dbReference>
<evidence type="ECO:0000256" key="4">
    <source>
        <dbReference type="ARBA" id="ARBA00023015"/>
    </source>
</evidence>
<dbReference type="InterPro" id="IPR037914">
    <property type="entry name" value="SpoVT-AbrB_sf"/>
</dbReference>
<dbReference type="GO" id="GO:0003700">
    <property type="term" value="F:DNA-binding transcription factor activity"/>
    <property type="evidence" value="ECO:0007669"/>
    <property type="project" value="UniProtKB-UniRule"/>
</dbReference>
<proteinExistence type="inferred from homology"/>
<evidence type="ECO:0000256" key="5">
    <source>
        <dbReference type="ARBA" id="ARBA00023125"/>
    </source>
</evidence>
<feature type="domain" description="SpoVT-AbrB" evidence="8">
    <location>
        <begin position="80"/>
        <end position="123"/>
    </location>
</feature>
<comment type="similarity">
    <text evidence="7">Belongs to the MraZ family.</text>
</comment>
<evidence type="ECO:0000256" key="7">
    <source>
        <dbReference type="HAMAP-Rule" id="MF_01008"/>
    </source>
</evidence>
<comment type="subcellular location">
    <subcellularLocation>
        <location evidence="7">Cytoplasm</location>
        <location evidence="7">Nucleoid</location>
    </subcellularLocation>
</comment>
<feature type="domain" description="SpoVT-AbrB" evidence="8">
    <location>
        <begin position="7"/>
        <end position="50"/>
    </location>
</feature>
<gene>
    <name evidence="7" type="primary">mraZ</name>
    <name evidence="9" type="ordered locus">TREPR_2576</name>
</gene>
<evidence type="ECO:0000256" key="3">
    <source>
        <dbReference type="ARBA" id="ARBA00022737"/>
    </source>
</evidence>
<reference evidence="10" key="1">
    <citation type="submission" date="2009-12" db="EMBL/GenBank/DDBJ databases">
        <title>Complete sequence of Treponema primitia strain ZAS-2.</title>
        <authorList>
            <person name="Tetu S.G."/>
            <person name="Matson E."/>
            <person name="Ren Q."/>
            <person name="Seshadri R."/>
            <person name="Elbourne L."/>
            <person name="Hassan K.A."/>
            <person name="Durkin A."/>
            <person name="Radune D."/>
            <person name="Mohamoud Y."/>
            <person name="Shay R."/>
            <person name="Jin S."/>
            <person name="Zhang X."/>
            <person name="Lucey K."/>
            <person name="Ballor N.R."/>
            <person name="Ottesen E."/>
            <person name="Rosenthal R."/>
            <person name="Allen A."/>
            <person name="Leadbetter J.R."/>
            <person name="Paulsen I.T."/>
        </authorList>
    </citation>
    <scope>NUCLEOTIDE SEQUENCE [LARGE SCALE GENOMIC DNA]</scope>
    <source>
        <strain evidence="10">ATCC BAA-887 / DSM 12427 / ZAS-2</strain>
    </source>
</reference>
<accession>F5YGK2</accession>
<keyword evidence="10" id="KW-1185">Reference proteome</keyword>
<evidence type="ECO:0000313" key="9">
    <source>
        <dbReference type="EMBL" id="AEF83866.1"/>
    </source>
</evidence>
<dbReference type="RefSeq" id="WP_015707636.1">
    <property type="nucleotide sequence ID" value="NC_015578.1"/>
</dbReference>
<dbReference type="InterPro" id="IPR035644">
    <property type="entry name" value="MraZ_C"/>
</dbReference>
<dbReference type="PANTHER" id="PTHR34701">
    <property type="entry name" value="TRANSCRIPTIONAL REGULATOR MRAZ"/>
    <property type="match status" value="1"/>
</dbReference>
<name>F5YGK2_TREPZ</name>
<keyword evidence="6 7" id="KW-0804">Transcription</keyword>
<dbReference type="GO" id="GO:2000143">
    <property type="term" value="P:negative regulation of DNA-templated transcription initiation"/>
    <property type="evidence" value="ECO:0007669"/>
    <property type="project" value="TreeGrafter"/>
</dbReference>
<dbReference type="GO" id="GO:0000976">
    <property type="term" value="F:transcription cis-regulatory region binding"/>
    <property type="evidence" value="ECO:0007669"/>
    <property type="project" value="TreeGrafter"/>
</dbReference>
<keyword evidence="2 7" id="KW-0963">Cytoplasm</keyword>
<dbReference type="EMBL" id="CP001843">
    <property type="protein sequence ID" value="AEF83866.1"/>
    <property type="molecule type" value="Genomic_DNA"/>
</dbReference>
<dbReference type="GO" id="GO:0005737">
    <property type="term" value="C:cytoplasm"/>
    <property type="evidence" value="ECO:0007669"/>
    <property type="project" value="UniProtKB-UniRule"/>
</dbReference>
<evidence type="ECO:0000313" key="10">
    <source>
        <dbReference type="Proteomes" id="UP000009223"/>
    </source>
</evidence>
<dbReference type="STRING" id="545694.TREPR_2576"/>
<dbReference type="eggNOG" id="COG2001">
    <property type="taxonomic scope" value="Bacteria"/>
</dbReference>
<dbReference type="InterPro" id="IPR035642">
    <property type="entry name" value="MraZ_N"/>
</dbReference>
<evidence type="ECO:0000256" key="6">
    <source>
        <dbReference type="ARBA" id="ARBA00023163"/>
    </source>
</evidence>
<reference evidence="9 10" key="2">
    <citation type="journal article" date="2011" name="ISME J.">
        <title>RNA-seq reveals cooperative metabolic interactions between two termite-gut spirochete species in co-culture.</title>
        <authorList>
            <person name="Rosenthal A.Z."/>
            <person name="Matson E.G."/>
            <person name="Eldar A."/>
            <person name="Leadbetter J.R."/>
        </authorList>
    </citation>
    <scope>NUCLEOTIDE SEQUENCE [LARGE SCALE GENOMIC DNA]</scope>
    <source>
        <strain evidence="10">ATCC BAA-887 / DSM 12427 / ZAS-2</strain>
    </source>
</reference>
<dbReference type="KEGG" id="tpi:TREPR_2576"/>
<protein>
    <recommendedName>
        <fullName evidence="1 7">Transcriptional regulator MraZ</fullName>
    </recommendedName>
</protein>